<gene>
    <name evidence="4" type="ORF">GCM10009410_22660</name>
</gene>
<evidence type="ECO:0000256" key="1">
    <source>
        <dbReference type="ARBA" id="ARBA00022729"/>
    </source>
</evidence>
<proteinExistence type="predicted"/>
<dbReference type="Gene3D" id="2.40.160.20">
    <property type="match status" value="1"/>
</dbReference>
<dbReference type="InterPro" id="IPR006315">
    <property type="entry name" value="OM_autotransptr_brl_dom"/>
</dbReference>
<organism evidence="4 5">
    <name type="scientific">Shewanella ulleungensis</name>
    <dbReference type="NCBI Taxonomy" id="2282699"/>
    <lineage>
        <taxon>Bacteria</taxon>
        <taxon>Pseudomonadati</taxon>
        <taxon>Pseudomonadota</taxon>
        <taxon>Gammaproteobacteria</taxon>
        <taxon>Alteromonadales</taxon>
        <taxon>Shewanellaceae</taxon>
        <taxon>Shewanella</taxon>
    </lineage>
</organism>
<reference evidence="5" key="1">
    <citation type="journal article" date="2019" name="Int. J. Syst. Evol. Microbiol.">
        <title>The Global Catalogue of Microorganisms (GCM) 10K type strain sequencing project: providing services to taxonomists for standard genome sequencing and annotation.</title>
        <authorList>
            <consortium name="The Broad Institute Genomics Platform"/>
            <consortium name="The Broad Institute Genome Sequencing Center for Infectious Disease"/>
            <person name="Wu L."/>
            <person name="Ma J."/>
        </authorList>
    </citation>
    <scope>NUCLEOTIDE SEQUENCE [LARGE SCALE GENOMIC DNA]</scope>
    <source>
        <strain evidence="5">JCM 32305</strain>
    </source>
</reference>
<keyword evidence="1 2" id="KW-0732">Signal</keyword>
<protein>
    <submittedName>
        <fullName evidence="4">Membrane protein</fullName>
    </submittedName>
</protein>
<comment type="caution">
    <text evidence="4">The sequence shown here is derived from an EMBL/GenBank/DDBJ whole genome shotgun (WGS) entry which is preliminary data.</text>
</comment>
<evidence type="ECO:0000313" key="4">
    <source>
        <dbReference type="EMBL" id="GGP88297.1"/>
    </source>
</evidence>
<feature type="chain" id="PRO_5047325112" evidence="2">
    <location>
        <begin position="23"/>
        <end position="192"/>
    </location>
</feature>
<dbReference type="Pfam" id="PF13505">
    <property type="entry name" value="OMP_b-brl"/>
    <property type="match status" value="1"/>
</dbReference>
<evidence type="ECO:0000313" key="5">
    <source>
        <dbReference type="Proteomes" id="UP000654004"/>
    </source>
</evidence>
<sequence>MMYKISLLATALCAVLVSPAFANTDTLSSTSDNRGFYIGGAVNKTELGSDDTSGSVDATGFGIYGGYQFNDWFGLESNFFAADVGDDYEDVVAGALTFTPTFTARFNETFSVFAKVGVASMAVVVDGYYDDFTASGIGFTYGIGLNAALTENLNIRLSYDMSKGDLDIDEYGYVDDIDAEIEQLALGLHYQF</sequence>
<feature type="domain" description="Outer membrane protein beta-barrel" evidence="3">
    <location>
        <begin position="10"/>
        <end position="192"/>
    </location>
</feature>
<evidence type="ECO:0000256" key="2">
    <source>
        <dbReference type="SAM" id="SignalP"/>
    </source>
</evidence>
<dbReference type="Proteomes" id="UP000654004">
    <property type="component" value="Unassembled WGS sequence"/>
</dbReference>
<keyword evidence="5" id="KW-1185">Reference proteome</keyword>
<dbReference type="InterPro" id="IPR011250">
    <property type="entry name" value="OMP/PagP_B-barrel"/>
</dbReference>
<dbReference type="EMBL" id="BMQW01000005">
    <property type="protein sequence ID" value="GGP88297.1"/>
    <property type="molecule type" value="Genomic_DNA"/>
</dbReference>
<name>A0ABQ2QMB7_9GAMM</name>
<dbReference type="SUPFAM" id="SSF56925">
    <property type="entry name" value="OMPA-like"/>
    <property type="match status" value="1"/>
</dbReference>
<accession>A0ABQ2QMB7</accession>
<evidence type="ECO:0000259" key="3">
    <source>
        <dbReference type="Pfam" id="PF13505"/>
    </source>
</evidence>
<dbReference type="InterPro" id="IPR027385">
    <property type="entry name" value="Beta-barrel_OMP"/>
</dbReference>
<dbReference type="NCBIfam" id="TIGR01414">
    <property type="entry name" value="autotrans_barl"/>
    <property type="match status" value="1"/>
</dbReference>
<feature type="signal peptide" evidence="2">
    <location>
        <begin position="1"/>
        <end position="22"/>
    </location>
</feature>